<reference evidence="2" key="1">
    <citation type="journal article" date="2022" name="bioRxiv">
        <title>Sequencing and chromosome-scale assembly of the giantPleurodeles waltlgenome.</title>
        <authorList>
            <person name="Brown T."/>
            <person name="Elewa A."/>
            <person name="Iarovenko S."/>
            <person name="Subramanian E."/>
            <person name="Araus A.J."/>
            <person name="Petzold A."/>
            <person name="Susuki M."/>
            <person name="Suzuki K.-i.T."/>
            <person name="Hayashi T."/>
            <person name="Toyoda A."/>
            <person name="Oliveira C."/>
            <person name="Osipova E."/>
            <person name="Leigh N.D."/>
            <person name="Simon A."/>
            <person name="Yun M.H."/>
        </authorList>
    </citation>
    <scope>NUCLEOTIDE SEQUENCE</scope>
    <source>
        <strain evidence="2">20211129_DDA</strain>
        <tissue evidence="2">Liver</tissue>
    </source>
</reference>
<dbReference type="AlphaFoldDB" id="A0AAV7P8T1"/>
<proteinExistence type="predicted"/>
<evidence type="ECO:0000256" key="1">
    <source>
        <dbReference type="SAM" id="MobiDB-lite"/>
    </source>
</evidence>
<keyword evidence="3" id="KW-1185">Reference proteome</keyword>
<sequence length="183" mass="19402">MVKKILQGLGVKLASCWKSQGPQRLQFPRLAALGTVCFVLSKRRNHCDAANDAAGLTDAVIGRLHRAAARTATCGPRTPVSPAHTAALASPTTSLLLTPAPLPAPWPFDTAREEHEAPSHPAPQPRSTDASTIGSSVVTRHPCLHRGLRTPLVRVTKHRPVPHCWLGPTDDSASATTLPLPAP</sequence>
<organism evidence="2 3">
    <name type="scientific">Pleurodeles waltl</name>
    <name type="common">Iberian ribbed newt</name>
    <dbReference type="NCBI Taxonomy" id="8319"/>
    <lineage>
        <taxon>Eukaryota</taxon>
        <taxon>Metazoa</taxon>
        <taxon>Chordata</taxon>
        <taxon>Craniata</taxon>
        <taxon>Vertebrata</taxon>
        <taxon>Euteleostomi</taxon>
        <taxon>Amphibia</taxon>
        <taxon>Batrachia</taxon>
        <taxon>Caudata</taxon>
        <taxon>Salamandroidea</taxon>
        <taxon>Salamandridae</taxon>
        <taxon>Pleurodelinae</taxon>
        <taxon>Pleurodeles</taxon>
    </lineage>
</organism>
<feature type="region of interest" description="Disordered" evidence="1">
    <location>
        <begin position="161"/>
        <end position="183"/>
    </location>
</feature>
<feature type="region of interest" description="Disordered" evidence="1">
    <location>
        <begin position="101"/>
        <end position="132"/>
    </location>
</feature>
<comment type="caution">
    <text evidence="2">The sequence shown here is derived from an EMBL/GenBank/DDBJ whole genome shotgun (WGS) entry which is preliminary data.</text>
</comment>
<accession>A0AAV7P8T1</accession>
<evidence type="ECO:0000313" key="2">
    <source>
        <dbReference type="EMBL" id="KAJ1123742.1"/>
    </source>
</evidence>
<dbReference type="EMBL" id="JANPWB010000011">
    <property type="protein sequence ID" value="KAJ1123742.1"/>
    <property type="molecule type" value="Genomic_DNA"/>
</dbReference>
<evidence type="ECO:0000313" key="3">
    <source>
        <dbReference type="Proteomes" id="UP001066276"/>
    </source>
</evidence>
<protein>
    <submittedName>
        <fullName evidence="2">Uncharacterized protein</fullName>
    </submittedName>
</protein>
<gene>
    <name evidence="2" type="ORF">NDU88_002209</name>
</gene>
<name>A0AAV7P8T1_PLEWA</name>
<dbReference type="Proteomes" id="UP001066276">
    <property type="component" value="Chromosome 7"/>
</dbReference>